<gene>
    <name evidence="1" type="ORF">DUI87_22491</name>
</gene>
<evidence type="ECO:0000313" key="2">
    <source>
        <dbReference type="Proteomes" id="UP000269221"/>
    </source>
</evidence>
<protein>
    <submittedName>
        <fullName evidence="1">Uncharacterized protein</fullName>
    </submittedName>
</protein>
<keyword evidence="2" id="KW-1185">Reference proteome</keyword>
<dbReference type="Proteomes" id="UP000269221">
    <property type="component" value="Unassembled WGS sequence"/>
</dbReference>
<reference evidence="1 2" key="1">
    <citation type="submission" date="2018-07" db="EMBL/GenBank/DDBJ databases">
        <title>A high quality draft genome assembly of the barn swallow (H. rustica rustica).</title>
        <authorList>
            <person name="Formenti G."/>
            <person name="Chiara M."/>
            <person name="Poveda L."/>
            <person name="Francoijs K.-J."/>
            <person name="Bonisoli-Alquati A."/>
            <person name="Canova L."/>
            <person name="Gianfranceschi L."/>
            <person name="Horner D.S."/>
            <person name="Saino N."/>
        </authorList>
    </citation>
    <scope>NUCLEOTIDE SEQUENCE [LARGE SCALE GENOMIC DNA]</scope>
    <source>
        <strain evidence="1">Chelidonia</strain>
        <tissue evidence="1">Blood</tissue>
    </source>
</reference>
<comment type="caution">
    <text evidence="1">The sequence shown here is derived from an EMBL/GenBank/DDBJ whole genome shotgun (WGS) entry which is preliminary data.</text>
</comment>
<evidence type="ECO:0000313" key="1">
    <source>
        <dbReference type="EMBL" id="RMC00807.1"/>
    </source>
</evidence>
<name>A0A3M0K105_HIRRU</name>
<dbReference type="InterPro" id="IPR027417">
    <property type="entry name" value="P-loop_NTPase"/>
</dbReference>
<dbReference type="EMBL" id="QRBI01000142">
    <property type="protein sequence ID" value="RMC00807.1"/>
    <property type="molecule type" value="Genomic_DNA"/>
</dbReference>
<sequence length="84" mass="8653">MSPEPLPCSLPCPGTALALPWHCPLPPGTILVTINPHKLLPIHEDGGHGPHTFAVAEGTFSSFGKKQPLIIGGKSAAGRTALAK</sequence>
<organism evidence="1 2">
    <name type="scientific">Hirundo rustica rustica</name>
    <dbReference type="NCBI Taxonomy" id="333673"/>
    <lineage>
        <taxon>Eukaryota</taxon>
        <taxon>Metazoa</taxon>
        <taxon>Chordata</taxon>
        <taxon>Craniata</taxon>
        <taxon>Vertebrata</taxon>
        <taxon>Euteleostomi</taxon>
        <taxon>Archelosauria</taxon>
        <taxon>Archosauria</taxon>
        <taxon>Dinosauria</taxon>
        <taxon>Saurischia</taxon>
        <taxon>Theropoda</taxon>
        <taxon>Coelurosauria</taxon>
        <taxon>Aves</taxon>
        <taxon>Neognathae</taxon>
        <taxon>Neoaves</taxon>
        <taxon>Telluraves</taxon>
        <taxon>Australaves</taxon>
        <taxon>Passeriformes</taxon>
        <taxon>Sylvioidea</taxon>
        <taxon>Hirundinidae</taxon>
        <taxon>Hirundo</taxon>
    </lineage>
</organism>
<accession>A0A3M0K105</accession>
<dbReference type="SUPFAM" id="SSF52540">
    <property type="entry name" value="P-loop containing nucleoside triphosphate hydrolases"/>
    <property type="match status" value="1"/>
</dbReference>
<proteinExistence type="predicted"/>
<dbReference type="AlphaFoldDB" id="A0A3M0K105"/>